<keyword evidence="2" id="KW-1185">Reference proteome</keyword>
<evidence type="ECO:0000313" key="1">
    <source>
        <dbReference type="EMBL" id="MBT1588989.1"/>
    </source>
</evidence>
<sequence>MGDSPREIKAIKIKQVRGSFERCVAVDAPDRAVSVKLIANITYEVTSYAEPGCYLGFQYAGGQGYVNSSTATRWAVFNGMAPRPDR</sequence>
<accession>A0ABS5VHK6</accession>
<organism evidence="1 2">
    <name type="scientific">Curtobacterium aurantiacum</name>
    <dbReference type="NCBI Taxonomy" id="3236919"/>
    <lineage>
        <taxon>Bacteria</taxon>
        <taxon>Bacillati</taxon>
        <taxon>Actinomycetota</taxon>
        <taxon>Actinomycetes</taxon>
        <taxon>Micrococcales</taxon>
        <taxon>Microbacteriaceae</taxon>
        <taxon>Curtobacterium</taxon>
    </lineage>
</organism>
<comment type="caution">
    <text evidence="1">The sequence shown here is derived from an EMBL/GenBank/DDBJ whole genome shotgun (WGS) entry which is preliminary data.</text>
</comment>
<name>A0ABS5VHK6_9MICO</name>
<dbReference type="Proteomes" id="UP001519641">
    <property type="component" value="Unassembled WGS sequence"/>
</dbReference>
<dbReference type="RefSeq" id="WP_214530735.1">
    <property type="nucleotide sequence ID" value="NZ_JAHEWO010000023.1"/>
</dbReference>
<dbReference type="EMBL" id="JAHEWS010000024">
    <property type="protein sequence ID" value="MBT1588989.1"/>
    <property type="molecule type" value="Genomic_DNA"/>
</dbReference>
<protein>
    <recommendedName>
        <fullName evidence="3">SH3 domain-containing protein</fullName>
    </recommendedName>
</protein>
<proteinExistence type="predicted"/>
<evidence type="ECO:0008006" key="3">
    <source>
        <dbReference type="Google" id="ProtNLM"/>
    </source>
</evidence>
<evidence type="ECO:0000313" key="2">
    <source>
        <dbReference type="Proteomes" id="UP001519641"/>
    </source>
</evidence>
<reference evidence="1 2" key="1">
    <citation type="submission" date="2021-05" db="EMBL/GenBank/DDBJ databases">
        <title>Whole genome sequence of Curtobacterium flaccumfaciens pv. flaccumfaciens strain CFBP 8819.</title>
        <authorList>
            <person name="Osdaghi E."/>
            <person name="Taghouti G."/>
            <person name="Portier P."/>
            <person name="Fazliarab A."/>
            <person name="Taghavi S.M."/>
            <person name="Briand M."/>
            <person name="Le-Saux M."/>
            <person name="Jacques M.-A."/>
        </authorList>
    </citation>
    <scope>NUCLEOTIDE SEQUENCE [LARGE SCALE GENOMIC DNA]</scope>
    <source>
        <strain evidence="1 2">CFBP 8819</strain>
    </source>
</reference>
<gene>
    <name evidence="1" type="ORF">KK097_14330</name>
</gene>